<evidence type="ECO:0000313" key="2">
    <source>
        <dbReference type="Proteomes" id="UP000467841"/>
    </source>
</evidence>
<dbReference type="EMBL" id="CACVBM020001052">
    <property type="protein sequence ID" value="CAA7027074.1"/>
    <property type="molecule type" value="Genomic_DNA"/>
</dbReference>
<protein>
    <recommendedName>
        <fullName evidence="3">Pentacotripeptide-repeat region of PRORP domain-containing protein</fullName>
    </recommendedName>
</protein>
<dbReference type="GO" id="GO:0009658">
    <property type="term" value="P:chloroplast organization"/>
    <property type="evidence" value="ECO:0007669"/>
    <property type="project" value="InterPro"/>
</dbReference>
<dbReference type="GO" id="GO:0003723">
    <property type="term" value="F:RNA binding"/>
    <property type="evidence" value="ECO:0007669"/>
    <property type="project" value="InterPro"/>
</dbReference>
<dbReference type="GO" id="GO:0000373">
    <property type="term" value="P:Group II intron splicing"/>
    <property type="evidence" value="ECO:0007669"/>
    <property type="project" value="InterPro"/>
</dbReference>
<keyword evidence="2" id="KW-1185">Reference proteome</keyword>
<dbReference type="InterPro" id="IPR044190">
    <property type="entry name" value="THA8-like"/>
</dbReference>
<organism evidence="1 2">
    <name type="scientific">Microthlaspi erraticum</name>
    <dbReference type="NCBI Taxonomy" id="1685480"/>
    <lineage>
        <taxon>Eukaryota</taxon>
        <taxon>Viridiplantae</taxon>
        <taxon>Streptophyta</taxon>
        <taxon>Embryophyta</taxon>
        <taxon>Tracheophyta</taxon>
        <taxon>Spermatophyta</taxon>
        <taxon>Magnoliopsida</taxon>
        <taxon>eudicotyledons</taxon>
        <taxon>Gunneridae</taxon>
        <taxon>Pentapetalae</taxon>
        <taxon>rosids</taxon>
        <taxon>malvids</taxon>
        <taxon>Brassicales</taxon>
        <taxon>Brassicaceae</taxon>
        <taxon>Coluteocarpeae</taxon>
        <taxon>Microthlaspi</taxon>
    </lineage>
</organism>
<dbReference type="Proteomes" id="UP000467841">
    <property type="component" value="Unassembled WGS sequence"/>
</dbReference>
<dbReference type="OrthoDB" id="1900964at2759"/>
<reference evidence="1" key="1">
    <citation type="submission" date="2020-01" db="EMBL/GenBank/DDBJ databases">
        <authorList>
            <person name="Mishra B."/>
        </authorList>
    </citation>
    <scope>NUCLEOTIDE SEQUENCE [LARGE SCALE GENOMIC DNA]</scope>
</reference>
<name>A0A6D2IE16_9BRAS</name>
<dbReference type="Gene3D" id="1.25.40.10">
    <property type="entry name" value="Tetratricopeptide repeat domain"/>
    <property type="match status" value="1"/>
</dbReference>
<evidence type="ECO:0000313" key="1">
    <source>
        <dbReference type="EMBL" id="CAA7027074.1"/>
    </source>
</evidence>
<dbReference type="InterPro" id="IPR011990">
    <property type="entry name" value="TPR-like_helical_dom_sf"/>
</dbReference>
<accession>A0A6D2IE16</accession>
<dbReference type="PANTHER" id="PTHR47594:SF4">
    <property type="entry name" value="OS04G0475500 PROTEIN"/>
    <property type="match status" value="1"/>
</dbReference>
<dbReference type="PANTHER" id="PTHR47594">
    <property type="entry name" value="PPR CONTAINING PLANT-LIKE PROTEIN"/>
    <property type="match status" value="1"/>
</dbReference>
<comment type="caution">
    <text evidence="1">The sequence shown here is derived from an EMBL/GenBank/DDBJ whole genome shotgun (WGS) entry which is preliminary data.</text>
</comment>
<evidence type="ECO:0008006" key="3">
    <source>
        <dbReference type="Google" id="ProtNLM"/>
    </source>
</evidence>
<sequence>MEGIGLRSCGEGILRLGFMVRRGVGGRNPILRRAMVIKMRDRSKNRKPLQRGRMLSIEAIQAVQALKRANPLLPPPPSSSSTSSSSTPMLDRVISSKFRRLLKFDMVAVLRELLRQNECSLSLKVFEEIRKEYWYKPQVRLYADMITVMAENSLLEEVNYLYSAMKSEVGLIADIEGFNTLLVILLNHKLFDLVMDCYAFMQSIGYEPDRSSFRILVQGLESNGEMGLSAIVRQDAHEYYGESLDFDEENEEISSGIGVFGLTM</sequence>
<proteinExistence type="predicted"/>
<dbReference type="AlphaFoldDB" id="A0A6D2IE16"/>
<gene>
    <name evidence="1" type="ORF">MERR_LOCUS14309</name>
</gene>